<protein>
    <submittedName>
        <fullName evidence="3">HK97 family phage major capsid protein</fullName>
    </submittedName>
</protein>
<dbReference type="AlphaFoldDB" id="A0A7W0HMH0"/>
<evidence type="ECO:0000313" key="3">
    <source>
        <dbReference type="EMBL" id="MBA2883086.1"/>
    </source>
</evidence>
<comment type="subcellular location">
    <subcellularLocation>
        <location evidence="1">Virion</location>
    </subcellularLocation>
</comment>
<dbReference type="EMBL" id="JACDUS010000016">
    <property type="protein sequence ID" value="MBA2883086.1"/>
    <property type="molecule type" value="Genomic_DNA"/>
</dbReference>
<dbReference type="SUPFAM" id="SSF56563">
    <property type="entry name" value="Major capsid protein gp5"/>
    <property type="match status" value="1"/>
</dbReference>
<name>A0A7W0HMH0_9BACT</name>
<sequence length="367" mass="39206">MSTELSRTIEELGKSFEEFKAAQDERLAQVELAQNRIPAPGNGPVEPESGFLPSKFCVTLEGQRIPVLEKSQKLSDYFRPQEGEQDFSLGDYVKASMGLRSKAVTRGPETVPTAVSMNIIDAVRTKSRVMQAGSMTIPIEGKTNLLRIEGDPTVFEHSEGVEDISESEPSFTNVELDPGALVAAIPLTMEIVQDSLNLDAALQTSITAAMARKLDSTALSTILADTDIPTNAGESPAVARDTETWSGVLSAVGDMLALDMDVPTAMIANAADYIARAGQQADSAGNWLGAPPILSGMADLQTTGIDAGRSVLGGFNLGFAVAVRHELRLEVIRFAKHKSATHVLVAYARMAGYVIQPNALFIQDKDG</sequence>
<dbReference type="Pfam" id="PF05065">
    <property type="entry name" value="Phage_capsid"/>
    <property type="match status" value="1"/>
</dbReference>
<evidence type="ECO:0000256" key="1">
    <source>
        <dbReference type="ARBA" id="ARBA00004328"/>
    </source>
</evidence>
<comment type="caution">
    <text evidence="3">The sequence shown here is derived from an EMBL/GenBank/DDBJ whole genome shotgun (WGS) entry which is preliminary data.</text>
</comment>
<accession>A0A7W0HMH0</accession>
<dbReference type="Proteomes" id="UP000525298">
    <property type="component" value="Unassembled WGS sequence"/>
</dbReference>
<organism evidence="3 4">
    <name type="scientific">Desulfosalsimonas propionicica</name>
    <dbReference type="NCBI Taxonomy" id="332175"/>
    <lineage>
        <taxon>Bacteria</taxon>
        <taxon>Pseudomonadati</taxon>
        <taxon>Thermodesulfobacteriota</taxon>
        <taxon>Desulfobacteria</taxon>
        <taxon>Desulfobacterales</taxon>
        <taxon>Desulfosalsimonadaceae</taxon>
        <taxon>Desulfosalsimonas</taxon>
    </lineage>
</organism>
<evidence type="ECO:0000259" key="2">
    <source>
        <dbReference type="Pfam" id="PF05065"/>
    </source>
</evidence>
<keyword evidence="4" id="KW-1185">Reference proteome</keyword>
<dbReference type="InterPro" id="IPR054612">
    <property type="entry name" value="Phage_capsid-like_C"/>
</dbReference>
<feature type="domain" description="Phage capsid-like C-terminal" evidence="2">
    <location>
        <begin position="110"/>
        <end position="360"/>
    </location>
</feature>
<gene>
    <name evidence="3" type="ORF">HNR65_003443</name>
</gene>
<dbReference type="RefSeq" id="WP_181552699.1">
    <property type="nucleotide sequence ID" value="NZ_JACDUS010000016.1"/>
</dbReference>
<dbReference type="NCBIfam" id="TIGR01554">
    <property type="entry name" value="major_cap_HK97"/>
    <property type="match status" value="1"/>
</dbReference>
<reference evidence="3 4" key="1">
    <citation type="submission" date="2020-07" db="EMBL/GenBank/DDBJ databases">
        <title>Genomic Encyclopedia of Type Strains, Phase IV (KMG-IV): sequencing the most valuable type-strain genomes for metagenomic binning, comparative biology and taxonomic classification.</title>
        <authorList>
            <person name="Goeker M."/>
        </authorList>
    </citation>
    <scope>NUCLEOTIDE SEQUENCE [LARGE SCALE GENOMIC DNA]</scope>
    <source>
        <strain evidence="3 4">DSM 17721</strain>
    </source>
</reference>
<proteinExistence type="predicted"/>
<dbReference type="InterPro" id="IPR024455">
    <property type="entry name" value="Phage_capsid"/>
</dbReference>
<evidence type="ECO:0000313" key="4">
    <source>
        <dbReference type="Proteomes" id="UP000525298"/>
    </source>
</evidence>